<feature type="domain" description="ABC3 transporter permease C-terminal" evidence="8">
    <location>
        <begin position="272"/>
        <end position="387"/>
    </location>
</feature>
<keyword evidence="4 7" id="KW-1133">Transmembrane helix</keyword>
<evidence type="ECO:0000259" key="9">
    <source>
        <dbReference type="Pfam" id="PF12704"/>
    </source>
</evidence>
<keyword evidence="3 7" id="KW-0812">Transmembrane</keyword>
<feature type="transmembrane region" description="Helical" evidence="7">
    <location>
        <begin position="363"/>
        <end position="384"/>
    </location>
</feature>
<reference evidence="10 11" key="1">
    <citation type="submission" date="2016-10" db="EMBL/GenBank/DDBJ databases">
        <authorList>
            <person name="de Groot N.N."/>
        </authorList>
    </citation>
    <scope>NUCLEOTIDE SEQUENCE [LARGE SCALE GENOMIC DNA]</scope>
    <source>
        <strain evidence="10 11">DSM 22489</strain>
    </source>
</reference>
<dbReference type="Proteomes" id="UP000236728">
    <property type="component" value="Unassembled WGS sequence"/>
</dbReference>
<accession>A0A1H5U916</accession>
<feature type="transmembrane region" description="Helical" evidence="7">
    <location>
        <begin position="500"/>
        <end position="519"/>
    </location>
</feature>
<name>A0A1H5U916_9BACT</name>
<feature type="compositionally biased region" description="Basic and acidic residues" evidence="6">
    <location>
        <begin position="587"/>
        <end position="596"/>
    </location>
</feature>
<feature type="transmembrane region" description="Helical" evidence="7">
    <location>
        <begin position="419"/>
        <end position="438"/>
    </location>
</feature>
<feature type="transmembrane region" description="Helical" evidence="7">
    <location>
        <begin position="322"/>
        <end position="343"/>
    </location>
</feature>
<evidence type="ECO:0000313" key="10">
    <source>
        <dbReference type="EMBL" id="SEF71615.1"/>
    </source>
</evidence>
<evidence type="ECO:0000256" key="4">
    <source>
        <dbReference type="ARBA" id="ARBA00022989"/>
    </source>
</evidence>
<keyword evidence="2" id="KW-1003">Cell membrane</keyword>
<dbReference type="InterPro" id="IPR038766">
    <property type="entry name" value="Membrane_comp_ABC_pdt"/>
</dbReference>
<dbReference type="Pfam" id="PF02687">
    <property type="entry name" value="FtsX"/>
    <property type="match status" value="2"/>
</dbReference>
<dbReference type="PANTHER" id="PTHR30287:SF1">
    <property type="entry name" value="INNER MEMBRANE PROTEIN"/>
    <property type="match status" value="1"/>
</dbReference>
<feature type="domain" description="MacB-like periplasmic core" evidence="9">
    <location>
        <begin position="26"/>
        <end position="199"/>
    </location>
</feature>
<dbReference type="AlphaFoldDB" id="A0A1H5U916"/>
<dbReference type="RefSeq" id="WP_235011351.1">
    <property type="nucleotide sequence ID" value="NZ_FNVA01000001.1"/>
</dbReference>
<feature type="transmembrane region" description="Helical" evidence="7">
    <location>
        <begin position="268"/>
        <end position="289"/>
    </location>
</feature>
<dbReference type="PANTHER" id="PTHR30287">
    <property type="entry name" value="MEMBRANE COMPONENT OF PREDICTED ABC SUPERFAMILY METABOLITE UPTAKE TRANSPORTER"/>
    <property type="match status" value="1"/>
</dbReference>
<proteinExistence type="predicted"/>
<sequence length="872" mass="93094">MAGLSYATATRIAMRELKASRGKFAFVLLSVAIGVAALTGVRGFSSSFRSTLLLRARAIMAADIAAKTFQPPTPEERAKLTALEANGVQETEVTELVSMASAAGSLDPLLVALKAVDPTRYPFYGDVTLDPAMPLTQALTDSTVAVGDDLLLRLHLKVGDSIKLGTRTYRIAATVLEEPDRLSGAFAAGPRVLLSQHALADSGLIAPGSHANRRYLYKLPPPPPGRALSDEAVAALKTQLEATLPEAQLTDYREANPSITRALDGATGLLSLMSLVALVLGAVGVAMAMRAHLQQRLDSIAIMKSLGADSSQVIKIYTIQTLLLGLGGGLLGVVFGLGVQMAFPLFLAKLLHLTPAFRLDAGASALGLGSGLLTTLLFTLPPLLDIRDVRPILILRRAVEVSEDPFVTRLWRKLLNSGAEILAVVLILGGLVLLAWRVSDSARVGAAFAGAIAVILLVLLGACSLLLWLLKKFLARTRLALPSVLRHGLANLYRPGNPSAALLAALGLGVMQIAAVYMVQRSIVNDMQAAIAENLPNIFLVDMTSDEAAGIRTLLATQPQVKGNPELVPVFGSRILAVDGVAAAELQKQREQERAKQGNGQQRGPGGGGAFRSINLTWAPTDNAPPPGETVVAGKWWTTAQAADAAKHPIVAMERQRADRLHIKVGSQLTITEQDTQVNAQVVALFDTDSRHAFSRAEFVVPSKMLAGMPVVWYGGIHCDPAATSQLRRVLYEHYPTVTVIDVAATLEVVRQVILQITYVIQFLAAFSIFAGIVILASAIAGTRYRRIREVVVLKTLGATRPRIATIFSIEFAVLGLVAGFVGVVFANLLARTLLLHALHFGYQFQPWLSLGEWLLVGARASACSDRSLWRS</sequence>
<evidence type="ECO:0000256" key="5">
    <source>
        <dbReference type="ARBA" id="ARBA00023136"/>
    </source>
</evidence>
<protein>
    <submittedName>
        <fullName evidence="10">Putative ABC transport system permease protein</fullName>
    </submittedName>
</protein>
<feature type="transmembrane region" description="Helical" evidence="7">
    <location>
        <begin position="804"/>
        <end position="831"/>
    </location>
</feature>
<feature type="domain" description="ABC3 transporter permease C-terminal" evidence="8">
    <location>
        <begin position="763"/>
        <end position="849"/>
    </location>
</feature>
<dbReference type="EMBL" id="FNVA01000001">
    <property type="protein sequence ID" value="SEF71615.1"/>
    <property type="molecule type" value="Genomic_DNA"/>
</dbReference>
<evidence type="ECO:0000313" key="11">
    <source>
        <dbReference type="Proteomes" id="UP000236728"/>
    </source>
</evidence>
<evidence type="ECO:0000256" key="2">
    <source>
        <dbReference type="ARBA" id="ARBA00022475"/>
    </source>
</evidence>
<feature type="transmembrane region" description="Helical" evidence="7">
    <location>
        <begin position="444"/>
        <end position="470"/>
    </location>
</feature>
<evidence type="ECO:0000256" key="1">
    <source>
        <dbReference type="ARBA" id="ARBA00004651"/>
    </source>
</evidence>
<keyword evidence="11" id="KW-1185">Reference proteome</keyword>
<gene>
    <name evidence="10" type="ORF">SAMN05421819_0923</name>
</gene>
<comment type="subcellular location">
    <subcellularLocation>
        <location evidence="1">Cell membrane</location>
        <topology evidence="1">Multi-pass membrane protein</topology>
    </subcellularLocation>
</comment>
<evidence type="ECO:0000256" key="3">
    <source>
        <dbReference type="ARBA" id="ARBA00022692"/>
    </source>
</evidence>
<organism evidence="10 11">
    <name type="scientific">Bryocella elongata</name>
    <dbReference type="NCBI Taxonomy" id="863522"/>
    <lineage>
        <taxon>Bacteria</taxon>
        <taxon>Pseudomonadati</taxon>
        <taxon>Acidobacteriota</taxon>
        <taxon>Terriglobia</taxon>
        <taxon>Terriglobales</taxon>
        <taxon>Acidobacteriaceae</taxon>
        <taxon>Bryocella</taxon>
    </lineage>
</organism>
<keyword evidence="5 7" id="KW-0472">Membrane</keyword>
<dbReference type="InterPro" id="IPR003838">
    <property type="entry name" value="ABC3_permease_C"/>
</dbReference>
<evidence type="ECO:0000256" key="6">
    <source>
        <dbReference type="SAM" id="MobiDB-lite"/>
    </source>
</evidence>
<dbReference type="InterPro" id="IPR025857">
    <property type="entry name" value="MacB_PCD"/>
</dbReference>
<dbReference type="Pfam" id="PF12704">
    <property type="entry name" value="MacB_PCD"/>
    <property type="match status" value="1"/>
</dbReference>
<feature type="compositionally biased region" description="Gly residues" evidence="6">
    <location>
        <begin position="601"/>
        <end position="610"/>
    </location>
</feature>
<feature type="region of interest" description="Disordered" evidence="6">
    <location>
        <begin position="587"/>
        <end position="627"/>
    </location>
</feature>
<dbReference type="GO" id="GO:0005886">
    <property type="term" value="C:plasma membrane"/>
    <property type="evidence" value="ECO:0007669"/>
    <property type="project" value="UniProtKB-SubCell"/>
</dbReference>
<feature type="transmembrane region" description="Helical" evidence="7">
    <location>
        <begin position="759"/>
        <end position="783"/>
    </location>
</feature>
<evidence type="ECO:0000256" key="7">
    <source>
        <dbReference type="SAM" id="Phobius"/>
    </source>
</evidence>
<evidence type="ECO:0000259" key="8">
    <source>
        <dbReference type="Pfam" id="PF02687"/>
    </source>
</evidence>